<evidence type="ECO:0000313" key="1">
    <source>
        <dbReference type="EMBL" id="ACY49768.1"/>
    </source>
</evidence>
<evidence type="ECO:0008006" key="3">
    <source>
        <dbReference type="Google" id="ProtNLM"/>
    </source>
</evidence>
<dbReference type="EMBL" id="CP001808">
    <property type="protein sequence ID" value="ACY49768.1"/>
    <property type="molecule type" value="Genomic_DNA"/>
</dbReference>
<dbReference type="OrthoDB" id="930609at2"/>
<dbReference type="RefSeq" id="WP_012845378.1">
    <property type="nucleotide sequence ID" value="NC_013502.1"/>
</dbReference>
<reference evidence="1 2" key="1">
    <citation type="journal article" date="2009" name="Stand. Genomic Sci.">
        <title>Complete genome sequence of Rhodothermus marinus type strain (R-10).</title>
        <authorList>
            <person name="Nolan M."/>
            <person name="Tindall B.J."/>
            <person name="Pomrenke H."/>
            <person name="Lapidus A."/>
            <person name="Copeland A."/>
            <person name="Glavina Del Rio T."/>
            <person name="Lucas S."/>
            <person name="Chen F."/>
            <person name="Tice H."/>
            <person name="Cheng J.F."/>
            <person name="Saunders E."/>
            <person name="Han C."/>
            <person name="Bruce D."/>
            <person name="Goodwin L."/>
            <person name="Chain P."/>
            <person name="Pitluck S."/>
            <person name="Ovchinikova G."/>
            <person name="Pati A."/>
            <person name="Ivanova N."/>
            <person name="Mavromatis K."/>
            <person name="Chen A."/>
            <person name="Palaniappan K."/>
            <person name="Land M."/>
            <person name="Hauser L."/>
            <person name="Chang Y.J."/>
            <person name="Jeffries C.D."/>
            <person name="Brettin T."/>
            <person name="Goker M."/>
            <person name="Bristow J."/>
            <person name="Eisen J.A."/>
            <person name="Markowitz V."/>
            <person name="Hugenholtz P."/>
            <person name="Kyrpides N.C."/>
            <person name="Klenk H.P."/>
            <person name="Detter J.C."/>
        </authorList>
    </citation>
    <scope>NUCLEOTIDE SEQUENCE [LARGE SCALE GENOMIC DNA]</scope>
    <source>
        <strain evidence="2">ATCC 43812 / DSM 4252 / R-10</strain>
        <plasmid evidence="1">pRMAR01</plasmid>
    </source>
</reference>
<dbReference type="eggNOG" id="COG3415">
    <property type="taxonomic scope" value="Bacteria"/>
</dbReference>
<dbReference type="KEGG" id="rmr:Rmar_2910"/>
<accession>D0MKV4</accession>
<organism evidence="1 2">
    <name type="scientific">Rhodothermus marinus (strain ATCC 43812 / DSM 4252 / R-10)</name>
    <name type="common">Rhodothermus obamensis</name>
    <dbReference type="NCBI Taxonomy" id="518766"/>
    <lineage>
        <taxon>Bacteria</taxon>
        <taxon>Pseudomonadati</taxon>
        <taxon>Rhodothermota</taxon>
        <taxon>Rhodothermia</taxon>
        <taxon>Rhodothermales</taxon>
        <taxon>Rhodothermaceae</taxon>
        <taxon>Rhodothermus</taxon>
    </lineage>
</organism>
<evidence type="ECO:0000313" key="2">
    <source>
        <dbReference type="Proteomes" id="UP000002221"/>
    </source>
</evidence>
<geneLocation type="plasmid" evidence="1 2">
    <name>pRMAR01</name>
</geneLocation>
<dbReference type="InterPro" id="IPR009057">
    <property type="entry name" value="Homeodomain-like_sf"/>
</dbReference>
<keyword evidence="1" id="KW-0614">Plasmid</keyword>
<name>D0MKV4_RHOM4</name>
<dbReference type="Gene3D" id="1.10.10.60">
    <property type="entry name" value="Homeodomain-like"/>
    <property type="match status" value="1"/>
</dbReference>
<dbReference type="Proteomes" id="UP000002221">
    <property type="component" value="Plasmid pRMAR01"/>
</dbReference>
<sequence length="173" mass="20268">MGRRSEVTLTEKECQALKGLLKKERNARIVKRAQALLWLRAGEQVGEVVQRLGVTRQTIRNWVKRYQEREGMSVKERLADRPHPGRPAKKRAAVRALLAQTLAQDPRALGYASPVWTTRLLQHYWERHHHLQLSRRTIRRALRQEGYRYKRPRYVLARRSSTWRQAKGGSSGD</sequence>
<dbReference type="SUPFAM" id="SSF46689">
    <property type="entry name" value="Homeodomain-like"/>
    <property type="match status" value="1"/>
</dbReference>
<gene>
    <name evidence="1" type="ordered locus">Rmar_2910</name>
</gene>
<dbReference type="AlphaFoldDB" id="D0MKV4"/>
<keyword evidence="2" id="KW-1185">Reference proteome</keyword>
<dbReference type="HOGENOM" id="CLU_124929_0_0_10"/>
<protein>
    <recommendedName>
        <fullName evidence="3">Transposase</fullName>
    </recommendedName>
</protein>
<dbReference type="Pfam" id="PF13565">
    <property type="entry name" value="HTH_32"/>
    <property type="match status" value="1"/>
</dbReference>
<proteinExistence type="predicted"/>